<reference evidence="2" key="1">
    <citation type="submission" date="2018-05" db="EMBL/GenBank/DDBJ databases">
        <authorList>
            <person name="Lanie J.A."/>
            <person name="Ng W.-L."/>
            <person name="Kazmierczak K.M."/>
            <person name="Andrzejewski T.M."/>
            <person name="Davidsen T.M."/>
            <person name="Wayne K.J."/>
            <person name="Tettelin H."/>
            <person name="Glass J.I."/>
            <person name="Rusch D."/>
            <person name="Podicherti R."/>
            <person name="Tsui H.-C.T."/>
            <person name="Winkler M.E."/>
        </authorList>
    </citation>
    <scope>NUCLEOTIDE SEQUENCE</scope>
</reference>
<name>A0A383DLE8_9ZZZZ</name>
<protein>
    <recommendedName>
        <fullName evidence="1">Acyl-CoA dehydrogenase/oxidase N-terminal domain-containing protein</fullName>
    </recommendedName>
</protein>
<evidence type="ECO:0000313" key="2">
    <source>
        <dbReference type="EMBL" id="SVE45154.1"/>
    </source>
</evidence>
<dbReference type="InterPro" id="IPR009100">
    <property type="entry name" value="AcylCoA_DH/oxidase_NM_dom_sf"/>
</dbReference>
<sequence>MAKRQSSSDQYPKAHKMTSVDPAIVDTCSRLFSDLCPPSVVNEAEAGNWPDELWQVIEETGLTLAWVPEEHAGAGASLADGFAIARAAAEYAVPLPLAETLLAGWLLTQGGLSSPKGPMAIAPLAHRPSFRLDDTGEISGTASRIPFASSAIHLAAVTGDDAGRNEHAALLQIGDCDVRR</sequence>
<proteinExistence type="predicted"/>
<accession>A0A383DLE8</accession>
<dbReference type="InterPro" id="IPR013786">
    <property type="entry name" value="AcylCoA_DH/ox_N"/>
</dbReference>
<feature type="non-terminal residue" evidence="2">
    <location>
        <position position="180"/>
    </location>
</feature>
<dbReference type="EMBL" id="UINC01218219">
    <property type="protein sequence ID" value="SVE45154.1"/>
    <property type="molecule type" value="Genomic_DNA"/>
</dbReference>
<evidence type="ECO:0000259" key="1">
    <source>
        <dbReference type="Pfam" id="PF02771"/>
    </source>
</evidence>
<gene>
    <name evidence="2" type="ORF">METZ01_LOCUS498008</name>
</gene>
<dbReference type="Pfam" id="PF02771">
    <property type="entry name" value="Acyl-CoA_dh_N"/>
    <property type="match status" value="1"/>
</dbReference>
<organism evidence="2">
    <name type="scientific">marine metagenome</name>
    <dbReference type="NCBI Taxonomy" id="408172"/>
    <lineage>
        <taxon>unclassified sequences</taxon>
        <taxon>metagenomes</taxon>
        <taxon>ecological metagenomes</taxon>
    </lineage>
</organism>
<dbReference type="Gene3D" id="1.10.540.10">
    <property type="entry name" value="Acyl-CoA dehydrogenase/oxidase, N-terminal domain"/>
    <property type="match status" value="1"/>
</dbReference>
<feature type="domain" description="Acyl-CoA dehydrogenase/oxidase N-terminal" evidence="1">
    <location>
        <begin position="23"/>
        <end position="108"/>
    </location>
</feature>
<dbReference type="AlphaFoldDB" id="A0A383DLE8"/>
<dbReference type="SUPFAM" id="SSF56645">
    <property type="entry name" value="Acyl-CoA dehydrogenase NM domain-like"/>
    <property type="match status" value="1"/>
</dbReference>
<dbReference type="GO" id="GO:0016627">
    <property type="term" value="F:oxidoreductase activity, acting on the CH-CH group of donors"/>
    <property type="evidence" value="ECO:0007669"/>
    <property type="project" value="InterPro"/>
</dbReference>
<dbReference type="GO" id="GO:0050660">
    <property type="term" value="F:flavin adenine dinucleotide binding"/>
    <property type="evidence" value="ECO:0007669"/>
    <property type="project" value="InterPro"/>
</dbReference>
<dbReference type="InterPro" id="IPR037069">
    <property type="entry name" value="AcylCoA_DH/ox_N_sf"/>
</dbReference>